<feature type="region of interest" description="Disordered" evidence="1">
    <location>
        <begin position="387"/>
        <end position="418"/>
    </location>
</feature>
<dbReference type="InterPro" id="IPR050312">
    <property type="entry name" value="IolE/XylAMocC-like"/>
</dbReference>
<feature type="domain" description="Xylose isomerase-like TIM barrel" evidence="2">
    <location>
        <begin position="36"/>
        <end position="361"/>
    </location>
</feature>
<protein>
    <submittedName>
        <fullName evidence="3">Xylose isomerase-like protein</fullName>
    </submittedName>
</protein>
<evidence type="ECO:0000259" key="2">
    <source>
        <dbReference type="Pfam" id="PF01261"/>
    </source>
</evidence>
<evidence type="ECO:0000313" key="3">
    <source>
        <dbReference type="EMBL" id="KAF9062150.1"/>
    </source>
</evidence>
<evidence type="ECO:0000313" key="4">
    <source>
        <dbReference type="Proteomes" id="UP000772434"/>
    </source>
</evidence>
<dbReference type="OrthoDB" id="5360893at2759"/>
<dbReference type="PANTHER" id="PTHR12110">
    <property type="entry name" value="HYDROXYPYRUVATE ISOMERASE"/>
    <property type="match status" value="1"/>
</dbReference>
<dbReference type="Pfam" id="PF01261">
    <property type="entry name" value="AP_endonuc_2"/>
    <property type="match status" value="1"/>
</dbReference>
<proteinExistence type="predicted"/>
<dbReference type="GO" id="GO:0016853">
    <property type="term" value="F:isomerase activity"/>
    <property type="evidence" value="ECO:0007669"/>
    <property type="project" value="UniProtKB-KW"/>
</dbReference>
<name>A0A9P5PHE1_9AGAR</name>
<dbReference type="InterPro" id="IPR036237">
    <property type="entry name" value="Xyl_isomerase-like_sf"/>
</dbReference>
<dbReference type="EMBL" id="JADNRY010000181">
    <property type="protein sequence ID" value="KAF9062150.1"/>
    <property type="molecule type" value="Genomic_DNA"/>
</dbReference>
<gene>
    <name evidence="3" type="ORF">BDP27DRAFT_1369105</name>
</gene>
<accession>A0A9P5PHE1</accession>
<dbReference type="Gene3D" id="3.20.20.150">
    <property type="entry name" value="Divalent-metal-dependent TIM barrel enzymes"/>
    <property type="match status" value="1"/>
</dbReference>
<evidence type="ECO:0000256" key="1">
    <source>
        <dbReference type="SAM" id="MobiDB-lite"/>
    </source>
</evidence>
<dbReference type="SUPFAM" id="SSF51658">
    <property type="entry name" value="Xylose isomerase-like"/>
    <property type="match status" value="1"/>
</dbReference>
<reference evidence="3" key="1">
    <citation type="submission" date="2020-11" db="EMBL/GenBank/DDBJ databases">
        <authorList>
            <consortium name="DOE Joint Genome Institute"/>
            <person name="Ahrendt S."/>
            <person name="Riley R."/>
            <person name="Andreopoulos W."/>
            <person name="Labutti K."/>
            <person name="Pangilinan J."/>
            <person name="Ruiz-Duenas F.J."/>
            <person name="Barrasa J.M."/>
            <person name="Sanchez-Garcia M."/>
            <person name="Camarero S."/>
            <person name="Miyauchi S."/>
            <person name="Serrano A."/>
            <person name="Linde D."/>
            <person name="Babiker R."/>
            <person name="Drula E."/>
            <person name="Ayuso-Fernandez I."/>
            <person name="Pacheco R."/>
            <person name="Padilla G."/>
            <person name="Ferreira P."/>
            <person name="Barriuso J."/>
            <person name="Kellner H."/>
            <person name="Castanera R."/>
            <person name="Alfaro M."/>
            <person name="Ramirez L."/>
            <person name="Pisabarro A.G."/>
            <person name="Kuo A."/>
            <person name="Tritt A."/>
            <person name="Lipzen A."/>
            <person name="He G."/>
            <person name="Yan M."/>
            <person name="Ng V."/>
            <person name="Cullen D."/>
            <person name="Martin F."/>
            <person name="Rosso M.-N."/>
            <person name="Henrissat B."/>
            <person name="Hibbett D."/>
            <person name="Martinez A.T."/>
            <person name="Grigoriev I.V."/>
        </authorList>
    </citation>
    <scope>NUCLEOTIDE SEQUENCE</scope>
    <source>
        <strain evidence="3">AH 40177</strain>
    </source>
</reference>
<comment type="caution">
    <text evidence="3">The sequence shown here is derived from an EMBL/GenBank/DDBJ whole genome shotgun (WGS) entry which is preliminary data.</text>
</comment>
<keyword evidence="3" id="KW-0413">Isomerase</keyword>
<dbReference type="AlphaFoldDB" id="A0A9P5PHE1"/>
<dbReference type="InterPro" id="IPR013022">
    <property type="entry name" value="Xyl_isomerase-like_TIM-brl"/>
</dbReference>
<sequence>MALISQTSYTLGRPKFAIASLSLGSNAYHNLPTKIRVASKLGYDGIEIFIPDFEAFVAEVRDGQHAELFDSLFPDTLPLDELETACAEALLKLCISHNLEIPLLQPLRNFENFRSQAQLDVALDEAERWFRLMAIMKCELILVCSNHIPLPHPITREYTREMYLDAQVDALRQLGARAEKYEVKIGYEPLSWGTVVDNWMQIWDVVKRVDRKNVGVLLDSFNTLGNQYADPGEASCIRPQQTLAKMLQNLTEMSRVIPAEKIFFYQIADGVRPQEILTDTEDMPRRMKWSRTSRVFPCEPPASRLDSVSDQENPSTGYLGFLPVTQMSYLVHRTGYRGWWSLEVYNSSLHVSDEECPWSHARRGIAGLKTLWEITKDEITRDEIKATANCKQDDLEETDQKRHTYNSTGNAKKDGTWK</sequence>
<dbReference type="Proteomes" id="UP000772434">
    <property type="component" value="Unassembled WGS sequence"/>
</dbReference>
<keyword evidence="4" id="KW-1185">Reference proteome</keyword>
<organism evidence="3 4">
    <name type="scientific">Rhodocollybia butyracea</name>
    <dbReference type="NCBI Taxonomy" id="206335"/>
    <lineage>
        <taxon>Eukaryota</taxon>
        <taxon>Fungi</taxon>
        <taxon>Dikarya</taxon>
        <taxon>Basidiomycota</taxon>
        <taxon>Agaricomycotina</taxon>
        <taxon>Agaricomycetes</taxon>
        <taxon>Agaricomycetidae</taxon>
        <taxon>Agaricales</taxon>
        <taxon>Marasmiineae</taxon>
        <taxon>Omphalotaceae</taxon>
        <taxon>Rhodocollybia</taxon>
    </lineage>
</organism>
<dbReference type="PANTHER" id="PTHR12110:SF21">
    <property type="entry name" value="XYLOSE ISOMERASE-LIKE TIM BARREL DOMAIN-CONTAINING PROTEIN"/>
    <property type="match status" value="1"/>
</dbReference>